<organism evidence="4 5">
    <name type="scientific">Pseudaeromonas paramecii</name>
    <dbReference type="NCBI Taxonomy" id="2138166"/>
    <lineage>
        <taxon>Bacteria</taxon>
        <taxon>Pseudomonadati</taxon>
        <taxon>Pseudomonadota</taxon>
        <taxon>Gammaproteobacteria</taxon>
        <taxon>Aeromonadales</taxon>
        <taxon>Aeromonadaceae</taxon>
        <taxon>Pseudaeromonas</taxon>
    </lineage>
</organism>
<reference evidence="5" key="1">
    <citation type="journal article" date="2019" name="Int. J. Syst. Evol. Microbiol.">
        <title>The Global Catalogue of Microorganisms (GCM) 10K type strain sequencing project: providing services to taxonomists for standard genome sequencing and annotation.</title>
        <authorList>
            <consortium name="The Broad Institute Genomics Platform"/>
            <consortium name="The Broad Institute Genome Sequencing Center for Infectious Disease"/>
            <person name="Wu L."/>
            <person name="Ma J."/>
        </authorList>
    </citation>
    <scope>NUCLEOTIDE SEQUENCE [LARGE SCALE GENOMIC DNA]</scope>
    <source>
        <strain evidence="5">JCM 32226</strain>
    </source>
</reference>
<evidence type="ECO:0000256" key="2">
    <source>
        <dbReference type="SAM" id="SignalP"/>
    </source>
</evidence>
<dbReference type="PANTHER" id="PTHR39576">
    <property type="entry name" value="ATTACHING AND EFFACING PROTEIN HOMOLOG-RELATED-RELATED"/>
    <property type="match status" value="1"/>
</dbReference>
<evidence type="ECO:0000256" key="1">
    <source>
        <dbReference type="ARBA" id="ARBA00010116"/>
    </source>
</evidence>
<evidence type="ECO:0000313" key="5">
    <source>
        <dbReference type="Proteomes" id="UP001501321"/>
    </source>
</evidence>
<feature type="chain" id="PRO_5046296896" description="Inverse autotransporter beta-domain domain-containing protein" evidence="2">
    <location>
        <begin position="20"/>
        <end position="384"/>
    </location>
</feature>
<dbReference type="EMBL" id="BAABFC010000017">
    <property type="protein sequence ID" value="GAA4501709.1"/>
    <property type="molecule type" value="Genomic_DNA"/>
</dbReference>
<dbReference type="Gene3D" id="2.40.160.160">
    <property type="entry name" value="Inverse autotransporter, beta-domain"/>
    <property type="match status" value="1"/>
</dbReference>
<name>A0ABP8QFK7_9GAMM</name>
<evidence type="ECO:0000259" key="3">
    <source>
        <dbReference type="Pfam" id="PF11924"/>
    </source>
</evidence>
<accession>A0ABP8QFK7</accession>
<sequence length="384" mass="44123">MKRLWGAGCLYGLSLSLMASPLSGERLQPHQVVAGETWASLAQEKHLSVLRLQQHYNAELGSRALRAGDLVWLPVRARGPVDSVVLKAPRPAPRQDASRTTMKEAGRYAHKRGFVLDPDQQKAKNASVKLMDGYMSELLQFWVPQEEPSVSYVQTDYQLPLFGALPHFSLDGVDPSIRWRSWWPEYGVHYERERLSSNLGVTWQPWQQAMDLWRLNGSLDYQVESEHRRLSLGSAWQLGGLDLVVNRYAPLGPGRWVDQTQRWERPASGQEWRLSGRLPFYPHLSLVARYYSWQGQRLSLFGSGDGHNAAAATQYGFTYTPIDSLTLSWQQERNSKGWFHQQWQLGVSLPLDGRWQALFEFSQPHIEQELCRPFWRQSIIAVQR</sequence>
<evidence type="ECO:0000313" key="4">
    <source>
        <dbReference type="EMBL" id="GAA4501709.1"/>
    </source>
</evidence>
<dbReference type="RefSeq" id="WP_345013658.1">
    <property type="nucleotide sequence ID" value="NZ_BAABFC010000017.1"/>
</dbReference>
<feature type="domain" description="Inverse autotransporter beta-domain" evidence="3">
    <location>
        <begin position="185"/>
        <end position="356"/>
    </location>
</feature>
<dbReference type="PANTHER" id="PTHR39576:SF2">
    <property type="entry name" value="ATTACHING AND EFFACING PROTEIN HOMOLOG-RELATED"/>
    <property type="match status" value="1"/>
</dbReference>
<dbReference type="InterPro" id="IPR024519">
    <property type="entry name" value="IAT_beta"/>
</dbReference>
<feature type="signal peptide" evidence="2">
    <location>
        <begin position="1"/>
        <end position="19"/>
    </location>
</feature>
<dbReference type="InterPro" id="IPR051715">
    <property type="entry name" value="Intimin-Invasin_domain"/>
</dbReference>
<gene>
    <name evidence="4" type="ORF">GCM10023095_25270</name>
</gene>
<protein>
    <recommendedName>
        <fullName evidence="3">Inverse autotransporter beta-domain domain-containing protein</fullName>
    </recommendedName>
</protein>
<keyword evidence="5" id="KW-1185">Reference proteome</keyword>
<proteinExistence type="inferred from homology"/>
<dbReference type="InterPro" id="IPR038177">
    <property type="entry name" value="IAT_beta_sf"/>
</dbReference>
<dbReference type="Proteomes" id="UP001501321">
    <property type="component" value="Unassembled WGS sequence"/>
</dbReference>
<comment type="caution">
    <text evidence="4">The sequence shown here is derived from an EMBL/GenBank/DDBJ whole genome shotgun (WGS) entry which is preliminary data.</text>
</comment>
<comment type="similarity">
    <text evidence="1">Belongs to the intimin/invasin family.</text>
</comment>
<dbReference type="Pfam" id="PF11924">
    <property type="entry name" value="IAT_beta"/>
    <property type="match status" value="1"/>
</dbReference>
<keyword evidence="2" id="KW-0732">Signal</keyword>